<proteinExistence type="predicted"/>
<feature type="compositionally biased region" description="Basic and acidic residues" evidence="1">
    <location>
        <begin position="176"/>
        <end position="186"/>
    </location>
</feature>
<keyword evidence="3" id="KW-1185">Reference proteome</keyword>
<accession>A0A0B1TJF4</accession>
<dbReference type="AlphaFoldDB" id="A0A0B1TJF4"/>
<feature type="compositionally biased region" description="Basic and acidic residues" evidence="1">
    <location>
        <begin position="102"/>
        <end position="130"/>
    </location>
</feature>
<evidence type="ECO:0000256" key="1">
    <source>
        <dbReference type="SAM" id="MobiDB-lite"/>
    </source>
</evidence>
<evidence type="ECO:0000313" key="3">
    <source>
        <dbReference type="Proteomes" id="UP000053660"/>
    </source>
</evidence>
<feature type="compositionally biased region" description="Polar residues" evidence="1">
    <location>
        <begin position="89"/>
        <end position="100"/>
    </location>
</feature>
<protein>
    <submittedName>
        <fullName evidence="2">Uncharacterized protein</fullName>
    </submittedName>
</protein>
<feature type="compositionally biased region" description="Basic and acidic residues" evidence="1">
    <location>
        <begin position="8"/>
        <end position="19"/>
    </location>
</feature>
<dbReference type="EMBL" id="KN549459">
    <property type="protein sequence ID" value="KHJ97399.1"/>
    <property type="molecule type" value="Genomic_DNA"/>
</dbReference>
<feature type="region of interest" description="Disordered" evidence="1">
    <location>
        <begin position="1"/>
        <end position="206"/>
    </location>
</feature>
<sequence>MVALQRKKNLETFQRRGSAEEPANTGGKDPPKRVFPKRRRLRLNPDDSDSVKTEDTIYERRTKDRMESASASVRSLLRRRHEGLKVDRTQSLQRTLSQSAEDMAKSSSKEGVDQSESKAKNLLESVREWLNEQCTQRQMDSSEGNEPANSPKRRKSKRKKVSTLLPYQGIPVEHALPSDRLAREARSSTSLPKMESAELASRKEHG</sequence>
<feature type="compositionally biased region" description="Polar residues" evidence="1">
    <location>
        <begin position="132"/>
        <end position="148"/>
    </location>
</feature>
<name>A0A0B1TJF4_OESDE</name>
<evidence type="ECO:0000313" key="2">
    <source>
        <dbReference type="EMBL" id="KHJ97399.1"/>
    </source>
</evidence>
<feature type="compositionally biased region" description="Basic and acidic residues" evidence="1">
    <location>
        <begin position="43"/>
        <end position="67"/>
    </location>
</feature>
<reference evidence="2 3" key="1">
    <citation type="submission" date="2014-03" db="EMBL/GenBank/DDBJ databases">
        <title>Draft genome of the hookworm Oesophagostomum dentatum.</title>
        <authorList>
            <person name="Mitreva M."/>
        </authorList>
    </citation>
    <scope>NUCLEOTIDE SEQUENCE [LARGE SCALE GENOMIC DNA]</scope>
    <source>
        <strain evidence="2 3">OD-Hann</strain>
    </source>
</reference>
<organism evidence="2 3">
    <name type="scientific">Oesophagostomum dentatum</name>
    <name type="common">Nodular worm</name>
    <dbReference type="NCBI Taxonomy" id="61180"/>
    <lineage>
        <taxon>Eukaryota</taxon>
        <taxon>Metazoa</taxon>
        <taxon>Ecdysozoa</taxon>
        <taxon>Nematoda</taxon>
        <taxon>Chromadorea</taxon>
        <taxon>Rhabditida</taxon>
        <taxon>Rhabditina</taxon>
        <taxon>Rhabditomorpha</taxon>
        <taxon>Strongyloidea</taxon>
        <taxon>Strongylidae</taxon>
        <taxon>Oesophagostomum</taxon>
    </lineage>
</organism>
<dbReference type="Proteomes" id="UP000053660">
    <property type="component" value="Unassembled WGS sequence"/>
</dbReference>
<dbReference type="OrthoDB" id="10632173at2759"/>
<feature type="compositionally biased region" description="Basic residues" evidence="1">
    <location>
        <begin position="151"/>
        <end position="161"/>
    </location>
</feature>
<gene>
    <name evidence="2" type="ORF">OESDEN_02623</name>
</gene>